<proteinExistence type="inferred from homology"/>
<evidence type="ECO:0000256" key="3">
    <source>
        <dbReference type="ARBA" id="ARBA00022475"/>
    </source>
</evidence>
<dbReference type="GO" id="GO:0007264">
    <property type="term" value="P:small GTPase-mediated signal transduction"/>
    <property type="evidence" value="ECO:0007669"/>
    <property type="project" value="InterPro"/>
</dbReference>
<dbReference type="PROSITE" id="PS51419">
    <property type="entry name" value="RAB"/>
    <property type="match status" value="1"/>
</dbReference>
<evidence type="ECO:0000256" key="8">
    <source>
        <dbReference type="ARBA" id="ARBA00023288"/>
    </source>
</evidence>
<dbReference type="Pfam" id="PF00071">
    <property type="entry name" value="Ras"/>
    <property type="match status" value="1"/>
</dbReference>
<evidence type="ECO:0000256" key="1">
    <source>
        <dbReference type="ARBA" id="ARBA00004342"/>
    </source>
</evidence>
<comment type="similarity">
    <text evidence="2">Belongs to the small GTPase superfamily. Rho family.</text>
</comment>
<keyword evidence="3" id="KW-1003">Cell membrane</keyword>
<dbReference type="SMART" id="SM00174">
    <property type="entry name" value="RHO"/>
    <property type="match status" value="1"/>
</dbReference>
<dbReference type="InterPro" id="IPR027417">
    <property type="entry name" value="P-loop_NTPase"/>
</dbReference>
<dbReference type="OrthoDB" id="8830751at2759"/>
<keyword evidence="4" id="KW-0488">Methylation</keyword>
<dbReference type="SMART" id="SM00175">
    <property type="entry name" value="RAB"/>
    <property type="match status" value="1"/>
</dbReference>
<dbReference type="InterPro" id="IPR005225">
    <property type="entry name" value="Small_GTP-bd"/>
</dbReference>
<dbReference type="PRINTS" id="PR00449">
    <property type="entry name" value="RASTRNSFRMNG"/>
</dbReference>
<sequence>MSENLVKRPSEKHTYGRTFRRKCVIVGDGGIGKTCVYVAYAKQDFIESHVPTVFETYITDIHLEEENTNVILSLWDTAGQEDYDRLRPLSYPETNVALLGFSIKSPDSYTNGKEKWAQELCHFCKDSIKIVLALKVDLREDIDTINELAKNNIKLITKQETICLQTDIKFDASHECSAKTRVGIDELFQMVARMSLTTLKKKKSKCSIL</sequence>
<dbReference type="CDD" id="cd00157">
    <property type="entry name" value="Rho"/>
    <property type="match status" value="1"/>
</dbReference>
<evidence type="ECO:0000256" key="2">
    <source>
        <dbReference type="ARBA" id="ARBA00010142"/>
    </source>
</evidence>
<dbReference type="Proteomes" id="UP000078046">
    <property type="component" value="Unassembled WGS sequence"/>
</dbReference>
<dbReference type="SUPFAM" id="SSF52540">
    <property type="entry name" value="P-loop containing nucleoside triphosphate hydrolases"/>
    <property type="match status" value="1"/>
</dbReference>
<accession>A0A177B6P1</accession>
<reference evidence="10 11" key="1">
    <citation type="submission" date="2016-04" db="EMBL/GenBank/DDBJ databases">
        <title>The genome of Intoshia linei affirms orthonectids as highly simplified spiralians.</title>
        <authorList>
            <person name="Mikhailov K.V."/>
            <person name="Slusarev G.S."/>
            <person name="Nikitin M.A."/>
            <person name="Logacheva M.D."/>
            <person name="Penin A."/>
            <person name="Aleoshin V."/>
            <person name="Panchin Y.V."/>
        </authorList>
    </citation>
    <scope>NUCLEOTIDE SEQUENCE [LARGE SCALE GENOMIC DNA]</scope>
    <source>
        <strain evidence="10">Intl2013</strain>
        <tissue evidence="10">Whole animal</tissue>
    </source>
</reference>
<organism evidence="10 11">
    <name type="scientific">Intoshia linei</name>
    <dbReference type="NCBI Taxonomy" id="1819745"/>
    <lineage>
        <taxon>Eukaryota</taxon>
        <taxon>Metazoa</taxon>
        <taxon>Spiralia</taxon>
        <taxon>Lophotrochozoa</taxon>
        <taxon>Mesozoa</taxon>
        <taxon>Orthonectida</taxon>
        <taxon>Rhopaluridae</taxon>
        <taxon>Intoshia</taxon>
    </lineage>
</organism>
<evidence type="ECO:0000256" key="4">
    <source>
        <dbReference type="ARBA" id="ARBA00022481"/>
    </source>
</evidence>
<keyword evidence="8" id="KW-0449">Lipoprotein</keyword>
<dbReference type="AlphaFoldDB" id="A0A177B6P1"/>
<evidence type="ECO:0000256" key="6">
    <source>
        <dbReference type="ARBA" id="ARBA00023134"/>
    </source>
</evidence>
<evidence type="ECO:0000256" key="5">
    <source>
        <dbReference type="ARBA" id="ARBA00022741"/>
    </source>
</evidence>
<evidence type="ECO:0000256" key="7">
    <source>
        <dbReference type="ARBA" id="ARBA00023136"/>
    </source>
</evidence>
<evidence type="ECO:0000256" key="9">
    <source>
        <dbReference type="ARBA" id="ARBA00023289"/>
    </source>
</evidence>
<dbReference type="NCBIfam" id="TIGR00231">
    <property type="entry name" value="small_GTP"/>
    <property type="match status" value="1"/>
</dbReference>
<dbReference type="GO" id="GO:0005886">
    <property type="term" value="C:plasma membrane"/>
    <property type="evidence" value="ECO:0007669"/>
    <property type="project" value="UniProtKB-SubCell"/>
</dbReference>
<keyword evidence="11" id="KW-1185">Reference proteome</keyword>
<comment type="caution">
    <text evidence="10">The sequence shown here is derived from an EMBL/GenBank/DDBJ whole genome shotgun (WGS) entry which is preliminary data.</text>
</comment>
<protein>
    <submittedName>
        <fullName evidence="10">Uncharacterized protein</fullName>
    </submittedName>
</protein>
<dbReference type="SMART" id="SM00173">
    <property type="entry name" value="RAS"/>
    <property type="match status" value="1"/>
</dbReference>
<evidence type="ECO:0000313" key="10">
    <source>
        <dbReference type="EMBL" id="OAF69915.1"/>
    </source>
</evidence>
<keyword evidence="9" id="KW-0636">Prenylation</keyword>
<gene>
    <name evidence="10" type="ORF">A3Q56_02345</name>
</gene>
<dbReference type="PROSITE" id="PS51420">
    <property type="entry name" value="RHO"/>
    <property type="match status" value="1"/>
</dbReference>
<dbReference type="GO" id="GO:0005525">
    <property type="term" value="F:GTP binding"/>
    <property type="evidence" value="ECO:0007669"/>
    <property type="project" value="UniProtKB-KW"/>
</dbReference>
<name>A0A177B6P1_9BILA</name>
<dbReference type="FunFam" id="3.40.50.300:FF:000983">
    <property type="entry name" value="Rho family GTPase"/>
    <property type="match status" value="1"/>
</dbReference>
<evidence type="ECO:0000313" key="11">
    <source>
        <dbReference type="Proteomes" id="UP000078046"/>
    </source>
</evidence>
<keyword evidence="5" id="KW-0547">Nucleotide-binding</keyword>
<dbReference type="InterPro" id="IPR001806">
    <property type="entry name" value="Small_GTPase"/>
</dbReference>
<keyword evidence="7" id="KW-0472">Membrane</keyword>
<comment type="subcellular location">
    <subcellularLocation>
        <location evidence="1">Cell membrane</location>
        <topology evidence="1">Lipid-anchor</topology>
        <orientation evidence="1">Cytoplasmic side</orientation>
    </subcellularLocation>
</comment>
<dbReference type="InterPro" id="IPR003578">
    <property type="entry name" value="Small_GTPase_Rho"/>
</dbReference>
<dbReference type="PANTHER" id="PTHR24072">
    <property type="entry name" value="RHO FAMILY GTPASE"/>
    <property type="match status" value="1"/>
</dbReference>
<dbReference type="PROSITE" id="PS51421">
    <property type="entry name" value="RAS"/>
    <property type="match status" value="1"/>
</dbReference>
<dbReference type="Gene3D" id="3.40.50.300">
    <property type="entry name" value="P-loop containing nucleotide triphosphate hydrolases"/>
    <property type="match status" value="1"/>
</dbReference>
<keyword evidence="6" id="KW-0342">GTP-binding</keyword>
<dbReference type="GO" id="GO:0003924">
    <property type="term" value="F:GTPase activity"/>
    <property type="evidence" value="ECO:0007669"/>
    <property type="project" value="InterPro"/>
</dbReference>
<dbReference type="EMBL" id="LWCA01000211">
    <property type="protein sequence ID" value="OAF69915.1"/>
    <property type="molecule type" value="Genomic_DNA"/>
</dbReference>